<dbReference type="EMBL" id="UYRU01015311">
    <property type="protein sequence ID" value="VDK51013.1"/>
    <property type="molecule type" value="Genomic_DNA"/>
</dbReference>
<proteinExistence type="predicted"/>
<reference evidence="1 2" key="1">
    <citation type="submission" date="2018-11" db="EMBL/GenBank/DDBJ databases">
        <authorList>
            <consortium name="Pathogen Informatics"/>
        </authorList>
    </citation>
    <scope>NUCLEOTIDE SEQUENCE [LARGE SCALE GENOMIC DNA]</scope>
</reference>
<keyword evidence="2" id="KW-1185">Reference proteome</keyword>
<dbReference type="Proteomes" id="UP000281553">
    <property type="component" value="Unassembled WGS sequence"/>
</dbReference>
<protein>
    <recommendedName>
        <fullName evidence="3">Fibronectin type-III domain-containing protein</fullName>
    </recommendedName>
</protein>
<accession>A0A3P6R6A6</accession>
<evidence type="ECO:0000313" key="1">
    <source>
        <dbReference type="EMBL" id="VDK51013.1"/>
    </source>
</evidence>
<evidence type="ECO:0008006" key="3">
    <source>
        <dbReference type="Google" id="ProtNLM"/>
    </source>
</evidence>
<name>A0A3P6R6A6_DIBLA</name>
<organism evidence="1 2">
    <name type="scientific">Dibothriocephalus latus</name>
    <name type="common">Fish tapeworm</name>
    <name type="synonym">Diphyllobothrium latum</name>
    <dbReference type="NCBI Taxonomy" id="60516"/>
    <lineage>
        <taxon>Eukaryota</taxon>
        <taxon>Metazoa</taxon>
        <taxon>Spiralia</taxon>
        <taxon>Lophotrochozoa</taxon>
        <taxon>Platyhelminthes</taxon>
        <taxon>Cestoda</taxon>
        <taxon>Eucestoda</taxon>
        <taxon>Diphyllobothriidea</taxon>
        <taxon>Diphyllobothriidae</taxon>
        <taxon>Dibothriocephalus</taxon>
    </lineage>
</organism>
<dbReference type="AlphaFoldDB" id="A0A3P6R6A6"/>
<gene>
    <name evidence="1" type="ORF">DILT_LOCUS1823</name>
</gene>
<sequence length="78" mass="8637">MEAPKGMVGTFKAIAWLWEEYPKGCTMVAKGDMLSCVIPQLLPNAPYTVAVETCKEENDCVLYSDCVDFVWTKPSGKT</sequence>
<evidence type="ECO:0000313" key="2">
    <source>
        <dbReference type="Proteomes" id="UP000281553"/>
    </source>
</evidence>